<sequence length="74" mass="7954">MFGRTDAFSTTILAEQESARRDFLPPFHAGEPAVITGNDFYSHFGRVFAVPIDSGVPYDQLVGAGADVVTEFSG</sequence>
<organism evidence="1">
    <name type="scientific">bioreactor metagenome</name>
    <dbReference type="NCBI Taxonomy" id="1076179"/>
    <lineage>
        <taxon>unclassified sequences</taxon>
        <taxon>metagenomes</taxon>
        <taxon>ecological metagenomes</taxon>
    </lineage>
</organism>
<evidence type="ECO:0000313" key="1">
    <source>
        <dbReference type="EMBL" id="MPM85313.1"/>
    </source>
</evidence>
<gene>
    <name evidence="1" type="ORF">SDC9_132391</name>
</gene>
<accession>A0A645D8P1</accession>
<name>A0A645D8P1_9ZZZZ</name>
<dbReference type="EMBL" id="VSSQ01033653">
    <property type="protein sequence ID" value="MPM85313.1"/>
    <property type="molecule type" value="Genomic_DNA"/>
</dbReference>
<reference evidence="1" key="1">
    <citation type="submission" date="2019-08" db="EMBL/GenBank/DDBJ databases">
        <authorList>
            <person name="Kucharzyk K."/>
            <person name="Murdoch R.W."/>
            <person name="Higgins S."/>
            <person name="Loffler F."/>
        </authorList>
    </citation>
    <scope>NUCLEOTIDE SEQUENCE</scope>
</reference>
<comment type="caution">
    <text evidence="1">The sequence shown here is derived from an EMBL/GenBank/DDBJ whole genome shotgun (WGS) entry which is preliminary data.</text>
</comment>
<dbReference type="AlphaFoldDB" id="A0A645D8P1"/>
<proteinExistence type="predicted"/>
<protein>
    <submittedName>
        <fullName evidence="1">Uncharacterized protein</fullName>
    </submittedName>
</protein>